<evidence type="ECO:0000256" key="1">
    <source>
        <dbReference type="SAM" id="MobiDB-lite"/>
    </source>
</evidence>
<sequence length="553" mass="61390">MARPCARRTTAPSVPYRAYPAQGTPGLVVPALAHAHDRPARLFPPLRCPPPLPPRRRLQPAFFPPSYWSSPGTACVPIGPPPRAAHVAGRGRAEARRRRPWEGARRGGAGPGRAGWDRSGVDPCGFPLPAAEETAGAGVLTSRPYLRSLLMETAGGCRKTHARVSPNPLTHLQEVEPRVAKRRLSQARHRATLARLFSSLREAVLSQSDNSASKVWSSDCISLCIAIIHGGFEALNMQNTAILGLLSPLPLMHFELWLMKDQLLKLFCLIGAEGEREAKSATDVTVTFLLTTESFSLEDGNPSSLEEVREEYVKRHFSNHSTASASEAVSESDSTVWCLIQECEKQTMEEDGKPKFIHSPDTSSPDLVEFERYLYFYKHTVDLLIEHGIVCTEEVPLPEVSTAISHLWQELSEERRDSILQYCSQRDFLMDPKAACQEPACTEGSVRDSRGNSEEASGSSVSTPEEVMFEDAFDVAAGFLDRSETQGMSSQSSAFSSCTSENPEDHHRLYVQITDFLKSLFFANTQFCQEEDLQFDYETVMLRCTETFDDEDF</sequence>
<dbReference type="InterPro" id="IPR057021">
    <property type="entry name" value="bHLH_STRA8"/>
</dbReference>
<dbReference type="Proteomes" id="UP001333110">
    <property type="component" value="Unassembled WGS sequence"/>
</dbReference>
<feature type="region of interest" description="Disordered" evidence="1">
    <location>
        <begin position="83"/>
        <end position="120"/>
    </location>
</feature>
<evidence type="ECO:0000313" key="4">
    <source>
        <dbReference type="Proteomes" id="UP001333110"/>
    </source>
</evidence>
<dbReference type="EMBL" id="JAUNZN010000001">
    <property type="protein sequence ID" value="KAK4828926.1"/>
    <property type="molecule type" value="Genomic_DNA"/>
</dbReference>
<keyword evidence="4" id="KW-1185">Reference proteome</keyword>
<feature type="region of interest" description="Disordered" evidence="1">
    <location>
        <begin position="442"/>
        <end position="463"/>
    </location>
</feature>
<dbReference type="Pfam" id="PF23175">
    <property type="entry name" value="bHLH_STRA8"/>
    <property type="match status" value="1"/>
</dbReference>
<gene>
    <name evidence="3" type="ORF">QYF61_001547</name>
</gene>
<feature type="compositionally biased region" description="Polar residues" evidence="1">
    <location>
        <begin position="454"/>
        <end position="463"/>
    </location>
</feature>
<proteinExistence type="predicted"/>
<dbReference type="InterPro" id="IPR033537">
    <property type="entry name" value="Stra8"/>
</dbReference>
<accession>A0AAN7NQ29</accession>
<protein>
    <recommendedName>
        <fullName evidence="2">STRA8 bHLH domain-containing protein</fullName>
    </recommendedName>
</protein>
<dbReference type="PANTHER" id="PTHR35254">
    <property type="entry name" value="STIMULATED BY RETINOIC ACID GENE 8 PROTEIN HOMOLOG"/>
    <property type="match status" value="1"/>
</dbReference>
<comment type="caution">
    <text evidence="3">The sequence shown here is derived from an EMBL/GenBank/DDBJ whole genome shotgun (WGS) entry which is preliminary data.</text>
</comment>
<evidence type="ECO:0000259" key="2">
    <source>
        <dbReference type="Pfam" id="PF23175"/>
    </source>
</evidence>
<dbReference type="GO" id="GO:0071300">
    <property type="term" value="P:cellular response to retinoic acid"/>
    <property type="evidence" value="ECO:0007669"/>
    <property type="project" value="InterPro"/>
</dbReference>
<dbReference type="GO" id="GO:0048477">
    <property type="term" value="P:oogenesis"/>
    <property type="evidence" value="ECO:0007669"/>
    <property type="project" value="TreeGrafter"/>
</dbReference>
<reference evidence="3 4" key="1">
    <citation type="journal article" date="2023" name="J. Hered.">
        <title>Chromosome-level genome of the wood stork (Mycteria americana) provides insight into avian chromosome evolution.</title>
        <authorList>
            <person name="Flamio R. Jr."/>
            <person name="Ramstad K.M."/>
        </authorList>
    </citation>
    <scope>NUCLEOTIDE SEQUENCE [LARGE SCALE GENOMIC DNA]</scope>
    <source>
        <strain evidence="3">JAX WOST 10</strain>
    </source>
</reference>
<dbReference type="GO" id="GO:0090427">
    <property type="term" value="P:activation of meiosis"/>
    <property type="evidence" value="ECO:0007669"/>
    <property type="project" value="TreeGrafter"/>
</dbReference>
<dbReference type="PANTHER" id="PTHR35254:SF1">
    <property type="entry name" value="STIMULATED BY RETINOIC ACID GENE 8 PROTEIN HOMOLOG"/>
    <property type="match status" value="1"/>
</dbReference>
<feature type="domain" description="STRA8 bHLH" evidence="2">
    <location>
        <begin position="165"/>
        <end position="214"/>
    </location>
</feature>
<dbReference type="GO" id="GO:0007283">
    <property type="term" value="P:spermatogenesis"/>
    <property type="evidence" value="ECO:0007669"/>
    <property type="project" value="TreeGrafter"/>
</dbReference>
<dbReference type="GO" id="GO:0005634">
    <property type="term" value="C:nucleus"/>
    <property type="evidence" value="ECO:0007669"/>
    <property type="project" value="TreeGrafter"/>
</dbReference>
<evidence type="ECO:0000313" key="3">
    <source>
        <dbReference type="EMBL" id="KAK4828926.1"/>
    </source>
</evidence>
<dbReference type="AlphaFoldDB" id="A0AAN7NQ29"/>
<organism evidence="3 4">
    <name type="scientific">Mycteria americana</name>
    <name type="common">Wood stork</name>
    <dbReference type="NCBI Taxonomy" id="33587"/>
    <lineage>
        <taxon>Eukaryota</taxon>
        <taxon>Metazoa</taxon>
        <taxon>Chordata</taxon>
        <taxon>Craniata</taxon>
        <taxon>Vertebrata</taxon>
        <taxon>Euteleostomi</taxon>
        <taxon>Archelosauria</taxon>
        <taxon>Archosauria</taxon>
        <taxon>Dinosauria</taxon>
        <taxon>Saurischia</taxon>
        <taxon>Theropoda</taxon>
        <taxon>Coelurosauria</taxon>
        <taxon>Aves</taxon>
        <taxon>Neognathae</taxon>
        <taxon>Neoaves</taxon>
        <taxon>Aequornithes</taxon>
        <taxon>Ciconiiformes</taxon>
        <taxon>Ciconiidae</taxon>
        <taxon>Mycteria</taxon>
    </lineage>
</organism>
<name>A0AAN7NQ29_MYCAM</name>
<dbReference type="GO" id="GO:0051321">
    <property type="term" value="P:meiotic cell cycle"/>
    <property type="evidence" value="ECO:0007669"/>
    <property type="project" value="InterPro"/>
</dbReference>